<organism evidence="1 2">
    <name type="scientific">Cohaesibacter gelatinilyticus</name>
    <dbReference type="NCBI Taxonomy" id="372072"/>
    <lineage>
        <taxon>Bacteria</taxon>
        <taxon>Pseudomonadati</taxon>
        <taxon>Pseudomonadota</taxon>
        <taxon>Alphaproteobacteria</taxon>
        <taxon>Hyphomicrobiales</taxon>
        <taxon>Cohaesibacteraceae</taxon>
    </lineage>
</organism>
<dbReference type="OrthoDB" id="7510885at2"/>
<evidence type="ECO:0000313" key="1">
    <source>
        <dbReference type="EMBL" id="SNZ21676.1"/>
    </source>
</evidence>
<accession>A0A285PNH0</accession>
<evidence type="ECO:0000313" key="2">
    <source>
        <dbReference type="Proteomes" id="UP000219439"/>
    </source>
</evidence>
<dbReference type="AlphaFoldDB" id="A0A285PNH0"/>
<dbReference type="RefSeq" id="WP_097156059.1">
    <property type="nucleotide sequence ID" value="NZ_OBEL01000011.1"/>
</dbReference>
<protein>
    <recommendedName>
        <fullName evidence="3">DUF551 domain-containing protein</fullName>
    </recommendedName>
</protein>
<gene>
    <name evidence="1" type="ORF">SAMN06265368_4801</name>
</gene>
<dbReference type="Proteomes" id="UP000219439">
    <property type="component" value="Unassembled WGS sequence"/>
</dbReference>
<proteinExistence type="predicted"/>
<keyword evidence="2" id="KW-1185">Reference proteome</keyword>
<evidence type="ECO:0008006" key="3">
    <source>
        <dbReference type="Google" id="ProtNLM"/>
    </source>
</evidence>
<name>A0A285PNH0_9HYPH</name>
<sequence length="88" mass="9728">MAENSNIEWRPIETAPKDGTVIDVLLWGTSRMPNVQWGMTDGMAVDIETWIDTFSAMPVWGPSESPEIVTHWLPIPPAPHAFPDGEGV</sequence>
<reference evidence="1 2" key="1">
    <citation type="submission" date="2017-09" db="EMBL/GenBank/DDBJ databases">
        <authorList>
            <person name="Ehlers B."/>
            <person name="Leendertz F.H."/>
        </authorList>
    </citation>
    <scope>NUCLEOTIDE SEQUENCE [LARGE SCALE GENOMIC DNA]</scope>
    <source>
        <strain evidence="1 2">DSM 18289</strain>
    </source>
</reference>
<dbReference type="EMBL" id="OBEL01000011">
    <property type="protein sequence ID" value="SNZ21676.1"/>
    <property type="molecule type" value="Genomic_DNA"/>
</dbReference>